<protein>
    <recommendedName>
        <fullName evidence="7">WD repeat domain phosphoinositide-interacting protein 3</fullName>
    </recommendedName>
</protein>
<dbReference type="InterPro" id="IPR015943">
    <property type="entry name" value="WD40/YVTN_repeat-like_dom_sf"/>
</dbReference>
<keyword evidence="3" id="KW-0072">Autophagy</keyword>
<evidence type="ECO:0000256" key="2">
    <source>
        <dbReference type="ARBA" id="ARBA00022737"/>
    </source>
</evidence>
<dbReference type="Pfam" id="PF21032">
    <property type="entry name" value="PROPPIN"/>
    <property type="match status" value="1"/>
</dbReference>
<comment type="similarity">
    <text evidence="4">Belongs to the WD repeat PROPPIN family.</text>
</comment>
<dbReference type="PANTHER" id="PTHR11227">
    <property type="entry name" value="WD-REPEAT PROTEIN INTERACTING WITH PHOSPHOINOSIDES WIPI -RELATED"/>
    <property type="match status" value="1"/>
</dbReference>
<dbReference type="Proteomes" id="UP001217089">
    <property type="component" value="Unassembled WGS sequence"/>
</dbReference>
<evidence type="ECO:0008006" key="7">
    <source>
        <dbReference type="Google" id="ProtNLM"/>
    </source>
</evidence>
<evidence type="ECO:0000313" key="5">
    <source>
        <dbReference type="EMBL" id="KAJ8319297.1"/>
    </source>
</evidence>
<dbReference type="SMART" id="SM00320">
    <property type="entry name" value="WD40"/>
    <property type="match status" value="2"/>
</dbReference>
<dbReference type="EMBL" id="JARBDR010000214">
    <property type="protein sequence ID" value="KAJ8319297.1"/>
    <property type="molecule type" value="Genomic_DNA"/>
</dbReference>
<proteinExistence type="inferred from homology"/>
<dbReference type="InterPro" id="IPR048720">
    <property type="entry name" value="PROPPIN"/>
</dbReference>
<dbReference type="InterPro" id="IPR001680">
    <property type="entry name" value="WD40_rpt"/>
</dbReference>
<evidence type="ECO:0000256" key="1">
    <source>
        <dbReference type="ARBA" id="ARBA00022574"/>
    </source>
</evidence>
<keyword evidence="2" id="KW-0677">Repeat</keyword>
<organism evidence="5 6">
    <name type="scientific">Tegillarca granosa</name>
    <name type="common">Malaysian cockle</name>
    <name type="synonym">Anadara granosa</name>
    <dbReference type="NCBI Taxonomy" id="220873"/>
    <lineage>
        <taxon>Eukaryota</taxon>
        <taxon>Metazoa</taxon>
        <taxon>Spiralia</taxon>
        <taxon>Lophotrochozoa</taxon>
        <taxon>Mollusca</taxon>
        <taxon>Bivalvia</taxon>
        <taxon>Autobranchia</taxon>
        <taxon>Pteriomorphia</taxon>
        <taxon>Arcoida</taxon>
        <taxon>Arcoidea</taxon>
        <taxon>Arcidae</taxon>
        <taxon>Tegillarca</taxon>
    </lineage>
</organism>
<dbReference type="SUPFAM" id="SSF50978">
    <property type="entry name" value="WD40 repeat-like"/>
    <property type="match status" value="1"/>
</dbReference>
<reference evidence="5 6" key="1">
    <citation type="submission" date="2022-12" db="EMBL/GenBank/DDBJ databases">
        <title>Chromosome-level genome of Tegillarca granosa.</title>
        <authorList>
            <person name="Kim J."/>
        </authorList>
    </citation>
    <scope>NUCLEOTIDE SEQUENCE [LARGE SCALE GENOMIC DNA]</scope>
    <source>
        <strain evidence="5">Teg-2019</strain>
        <tissue evidence="5">Adductor muscle</tissue>
    </source>
</reference>
<comment type="caution">
    <text evidence="5">The sequence shown here is derived from an EMBL/GenBank/DDBJ whole genome shotgun (WGS) entry which is preliminary data.</text>
</comment>
<gene>
    <name evidence="5" type="ORF">KUTeg_004388</name>
</gene>
<name>A0ABQ9FPS7_TEGGR</name>
<evidence type="ECO:0000256" key="3">
    <source>
        <dbReference type="ARBA" id="ARBA00023006"/>
    </source>
</evidence>
<dbReference type="InterPro" id="IPR036322">
    <property type="entry name" value="WD40_repeat_dom_sf"/>
</dbReference>
<keyword evidence="6" id="KW-1185">Reference proteome</keyword>
<evidence type="ECO:0000256" key="4">
    <source>
        <dbReference type="ARBA" id="ARBA00025740"/>
    </source>
</evidence>
<keyword evidence="1" id="KW-0853">WD repeat</keyword>
<evidence type="ECO:0000313" key="6">
    <source>
        <dbReference type="Proteomes" id="UP001217089"/>
    </source>
</evidence>
<sequence length="365" mass="40984">MNLSNNSYGNGLLYCGWNQDQGCFACGMENGFRVYNADPLKEKERQDKYWYVFYKLINHVYLNPFLLTDFVDGGISHVEMLFRCNYLALVGGGRNPKYPPNKVMVWDDLKKKHVIELEFSTEVRSVRLRRDRIVVVLDTMIKVYTFTQNPQQLHVFETCPNPKGLCVMCPNSNNSLLTFPGRKTGHVQIVDLANTEKSPIDIAAHEAALSCIALNLQGTRLATASEKGTLIRVFDTSSGLQLHELRRGANSANIYCINFNQDSSLLCVSSDHGTVHIFSTEDPKKNKQLGIGSASFLPKYFSSTWSFSKFQVPGGAQCVCAFGSDNNAVIVVCADGSYYKFLFNPKGECTRDVYAQFLEMTDDRS</sequence>
<dbReference type="Gene3D" id="2.130.10.10">
    <property type="entry name" value="YVTN repeat-like/Quinoprotein amine dehydrogenase"/>
    <property type="match status" value="1"/>
</dbReference>
<accession>A0ABQ9FPS7</accession>